<accession>A0A016ATC0</accession>
<gene>
    <name evidence="1" type="ORF">M123_3360</name>
</gene>
<dbReference type="AlphaFoldDB" id="A0A016ATC0"/>
<comment type="caution">
    <text evidence="1">The sequence shown here is derived from an EMBL/GenBank/DDBJ whole genome shotgun (WGS) entry which is preliminary data.</text>
</comment>
<proteinExistence type="predicted"/>
<name>A0A016ATC0_BACFG</name>
<dbReference type="PATRIC" id="fig|1339314.3.peg.3516"/>
<dbReference type="EMBL" id="JGDS01000059">
    <property type="protein sequence ID" value="EXZ72388.1"/>
    <property type="molecule type" value="Genomic_DNA"/>
</dbReference>
<sequence>MIANISDYKATAFISIDNGLDHKILFFDRNREVLLSFKSYFHEIVYVLY</sequence>
<evidence type="ECO:0000313" key="2">
    <source>
        <dbReference type="Proteomes" id="UP000020938"/>
    </source>
</evidence>
<protein>
    <submittedName>
        <fullName evidence="1">Uncharacterized protein</fullName>
    </submittedName>
</protein>
<organism evidence="1 2">
    <name type="scientific">Bacteroides fragilis str. 3976T8</name>
    <dbReference type="NCBI Taxonomy" id="1339314"/>
    <lineage>
        <taxon>Bacteria</taxon>
        <taxon>Pseudomonadati</taxon>
        <taxon>Bacteroidota</taxon>
        <taxon>Bacteroidia</taxon>
        <taxon>Bacteroidales</taxon>
        <taxon>Bacteroidaceae</taxon>
        <taxon>Bacteroides</taxon>
    </lineage>
</organism>
<dbReference type="Proteomes" id="UP000020938">
    <property type="component" value="Unassembled WGS sequence"/>
</dbReference>
<evidence type="ECO:0000313" key="1">
    <source>
        <dbReference type="EMBL" id="EXZ72388.1"/>
    </source>
</evidence>
<reference evidence="1 2" key="1">
    <citation type="submission" date="2014-02" db="EMBL/GenBank/DDBJ databases">
        <authorList>
            <person name="Sears C."/>
            <person name="Carroll K."/>
            <person name="Sack B.R."/>
            <person name="Qadri F."/>
            <person name="Myers L.L."/>
            <person name="Chung G.-T."/>
            <person name="Escheverria P."/>
            <person name="Fraser C.M."/>
            <person name="Sadzewicz L."/>
            <person name="Shefchek K.A."/>
            <person name="Tallon L."/>
            <person name="Das S.P."/>
            <person name="Daugherty S."/>
            <person name="Mongodin E.F."/>
        </authorList>
    </citation>
    <scope>NUCLEOTIDE SEQUENCE [LARGE SCALE GENOMIC DNA]</scope>
    <source>
        <strain evidence="1 2">3976T8</strain>
    </source>
</reference>